<evidence type="ECO:0000313" key="3">
    <source>
        <dbReference type="EMBL" id="NBR93722.1"/>
    </source>
</evidence>
<keyword evidence="2" id="KW-0812">Transmembrane</keyword>
<dbReference type="InterPro" id="IPR025445">
    <property type="entry name" value="DUF4191"/>
</dbReference>
<accession>A0A965GCD8</accession>
<reference evidence="3" key="1">
    <citation type="submission" date="2018-10" db="EMBL/GenBank/DDBJ databases">
        <title>Iterative Subtractive Binning of Freshwater Chronoseries Metagenomes Recovers Nearly Complete Genomes from over Four Hundred Novel Species.</title>
        <authorList>
            <person name="Rodriguez-R L.M."/>
            <person name="Tsementzi D."/>
            <person name="Luo C."/>
            <person name="Konstantinidis K.T."/>
        </authorList>
    </citation>
    <scope>NUCLEOTIDE SEQUENCE</scope>
    <source>
        <strain evidence="3">WB5_2A_028</strain>
    </source>
</reference>
<feature type="transmembrane region" description="Helical" evidence="2">
    <location>
        <begin position="65"/>
        <end position="83"/>
    </location>
</feature>
<dbReference type="Pfam" id="PF13829">
    <property type="entry name" value="DUF4191"/>
    <property type="match status" value="1"/>
</dbReference>
<proteinExistence type="predicted"/>
<dbReference type="Proteomes" id="UP000740727">
    <property type="component" value="Unassembled WGS sequence"/>
</dbReference>
<feature type="region of interest" description="Disordered" evidence="1">
    <location>
        <begin position="193"/>
        <end position="231"/>
    </location>
</feature>
<evidence type="ECO:0000313" key="4">
    <source>
        <dbReference type="Proteomes" id="UP000740727"/>
    </source>
</evidence>
<gene>
    <name evidence="3" type="ORF">EBT44_02585</name>
</gene>
<keyword evidence="2" id="KW-1133">Transmembrane helix</keyword>
<dbReference type="EMBL" id="RFXN01000020">
    <property type="protein sequence ID" value="NBR93722.1"/>
    <property type="molecule type" value="Genomic_DNA"/>
</dbReference>
<sequence length="231" mass="25634">MAREKKSQAKGEKAPRKSPEWVKTLSQAYSVTRKARPLLPVILLAIFIVVMVIGFGLGLVIDRKLYISLLTIPFALVITLFSFSRIAERAAYSSIDGQVGAGASVLMSIRKGWTTTAGVQVARNQDLVHRSLGRAGVVITGEGSNNVRAMMSDERRKMERFLSGVPVHEILVGDEEGRIPLRKLQKHLKKLPKKLTKSQLREARAREKSLGGMKLPMPKGPMPTMRKIPKR</sequence>
<feature type="transmembrane region" description="Helical" evidence="2">
    <location>
        <begin position="38"/>
        <end position="59"/>
    </location>
</feature>
<evidence type="ECO:0000256" key="1">
    <source>
        <dbReference type="SAM" id="MobiDB-lite"/>
    </source>
</evidence>
<comment type="caution">
    <text evidence="3">The sequence shown here is derived from an EMBL/GenBank/DDBJ whole genome shotgun (WGS) entry which is preliminary data.</text>
</comment>
<evidence type="ECO:0000256" key="2">
    <source>
        <dbReference type="SAM" id="Phobius"/>
    </source>
</evidence>
<protein>
    <submittedName>
        <fullName evidence="3">DUF4191 family protein</fullName>
    </submittedName>
</protein>
<organism evidence="3 4">
    <name type="scientific">Candidatus Fonsibacter lacus</name>
    <dbReference type="NCBI Taxonomy" id="2576439"/>
    <lineage>
        <taxon>Bacteria</taxon>
        <taxon>Pseudomonadati</taxon>
        <taxon>Pseudomonadota</taxon>
        <taxon>Alphaproteobacteria</taxon>
        <taxon>Candidatus Pelagibacterales</taxon>
        <taxon>Candidatus Pelagibacterales incertae sedis</taxon>
        <taxon>Candidatus Fonsibacter</taxon>
    </lineage>
</organism>
<dbReference type="AlphaFoldDB" id="A0A965GCD8"/>
<name>A0A965GCD8_9PROT</name>
<feature type="compositionally biased region" description="Basic and acidic residues" evidence="1">
    <location>
        <begin position="199"/>
        <end position="209"/>
    </location>
</feature>
<keyword evidence="2" id="KW-0472">Membrane</keyword>